<organism evidence="2 3">
    <name type="scientific">Streptomyces indiaensis</name>
    <dbReference type="NCBI Taxonomy" id="284033"/>
    <lineage>
        <taxon>Bacteria</taxon>
        <taxon>Bacillati</taxon>
        <taxon>Actinomycetota</taxon>
        <taxon>Actinomycetes</taxon>
        <taxon>Kitasatosporales</taxon>
        <taxon>Streptomycetaceae</taxon>
        <taxon>Streptomyces</taxon>
    </lineage>
</organism>
<protein>
    <submittedName>
        <fullName evidence="2">Uncharacterized protein</fullName>
    </submittedName>
</protein>
<proteinExistence type="predicted"/>
<feature type="region of interest" description="Disordered" evidence="1">
    <location>
        <begin position="56"/>
        <end position="75"/>
    </location>
</feature>
<comment type="caution">
    <text evidence="2">The sequence shown here is derived from an EMBL/GenBank/DDBJ whole genome shotgun (WGS) entry which is preliminary data.</text>
</comment>
<reference evidence="3" key="1">
    <citation type="journal article" date="2019" name="Int. J. Syst. Evol. Microbiol.">
        <title>The Global Catalogue of Microorganisms (GCM) 10K type strain sequencing project: providing services to taxonomists for standard genome sequencing and annotation.</title>
        <authorList>
            <consortium name="The Broad Institute Genomics Platform"/>
            <consortium name="The Broad Institute Genome Sequencing Center for Infectious Disease"/>
            <person name="Wu L."/>
            <person name="Ma J."/>
        </authorList>
    </citation>
    <scope>NUCLEOTIDE SEQUENCE [LARGE SCALE GENOMIC DNA]</scope>
    <source>
        <strain evidence="3">JCM 3053</strain>
    </source>
</reference>
<accession>A0ABP5QZI9</accession>
<evidence type="ECO:0000313" key="2">
    <source>
        <dbReference type="EMBL" id="GAA2247955.1"/>
    </source>
</evidence>
<gene>
    <name evidence="2" type="ORF">GCM10010104_50530</name>
</gene>
<evidence type="ECO:0000313" key="3">
    <source>
        <dbReference type="Proteomes" id="UP001501474"/>
    </source>
</evidence>
<keyword evidence="3" id="KW-1185">Reference proteome</keyword>
<dbReference type="Proteomes" id="UP001501474">
    <property type="component" value="Unassembled WGS sequence"/>
</dbReference>
<dbReference type="EMBL" id="BAAART010000116">
    <property type="protein sequence ID" value="GAA2247955.1"/>
    <property type="molecule type" value="Genomic_DNA"/>
</dbReference>
<name>A0ABP5QZI9_9ACTN</name>
<evidence type="ECO:0000256" key="1">
    <source>
        <dbReference type="SAM" id="MobiDB-lite"/>
    </source>
</evidence>
<sequence length="109" mass="11475">MKVLSVVGARPQFVKPPPIAWHLTRRGDAHLIVHTVQGWLLTHRGDCRLPMARSAGGTSTALPCAHPPPPAGDQETTVWVSGVPATRVHEAIAQHAVGCGRTAPTEVGA</sequence>